<sequence length="25" mass="2918">VLLPQRHQPPPDRRPRACHQGSRCL</sequence>
<dbReference type="EMBL" id="UINC01197409">
    <property type="protein sequence ID" value="SVE14883.1"/>
    <property type="molecule type" value="Genomic_DNA"/>
</dbReference>
<gene>
    <name evidence="2" type="ORF">METZ01_LOCUS467737</name>
</gene>
<evidence type="ECO:0000313" key="2">
    <source>
        <dbReference type="EMBL" id="SVE14883.1"/>
    </source>
</evidence>
<accession>A0A383B4X7</accession>
<feature type="non-terminal residue" evidence="2">
    <location>
        <position position="1"/>
    </location>
</feature>
<protein>
    <submittedName>
        <fullName evidence="2">Uncharacterized protein</fullName>
    </submittedName>
</protein>
<feature type="region of interest" description="Disordered" evidence="1">
    <location>
        <begin position="1"/>
        <end position="25"/>
    </location>
</feature>
<evidence type="ECO:0000256" key="1">
    <source>
        <dbReference type="SAM" id="MobiDB-lite"/>
    </source>
</evidence>
<feature type="non-terminal residue" evidence="2">
    <location>
        <position position="25"/>
    </location>
</feature>
<name>A0A383B4X7_9ZZZZ</name>
<organism evidence="2">
    <name type="scientific">marine metagenome</name>
    <dbReference type="NCBI Taxonomy" id="408172"/>
    <lineage>
        <taxon>unclassified sequences</taxon>
        <taxon>metagenomes</taxon>
        <taxon>ecological metagenomes</taxon>
    </lineage>
</organism>
<dbReference type="AlphaFoldDB" id="A0A383B4X7"/>
<proteinExistence type="predicted"/>
<reference evidence="2" key="1">
    <citation type="submission" date="2018-05" db="EMBL/GenBank/DDBJ databases">
        <authorList>
            <person name="Lanie J.A."/>
            <person name="Ng W.-L."/>
            <person name="Kazmierczak K.M."/>
            <person name="Andrzejewski T.M."/>
            <person name="Davidsen T.M."/>
            <person name="Wayne K.J."/>
            <person name="Tettelin H."/>
            <person name="Glass J.I."/>
            <person name="Rusch D."/>
            <person name="Podicherti R."/>
            <person name="Tsui H.-C.T."/>
            <person name="Winkler M.E."/>
        </authorList>
    </citation>
    <scope>NUCLEOTIDE SEQUENCE</scope>
</reference>